<organism evidence="1 2">
    <name type="scientific">Galdieria partita</name>
    <dbReference type="NCBI Taxonomy" id="83374"/>
    <lineage>
        <taxon>Eukaryota</taxon>
        <taxon>Rhodophyta</taxon>
        <taxon>Bangiophyceae</taxon>
        <taxon>Galdieriales</taxon>
        <taxon>Galdieriaceae</taxon>
        <taxon>Galdieria</taxon>
    </lineage>
</organism>
<dbReference type="AlphaFoldDB" id="A0A9C7PQW4"/>
<evidence type="ECO:0000313" key="2">
    <source>
        <dbReference type="Proteomes" id="UP001061958"/>
    </source>
</evidence>
<keyword evidence="2" id="KW-1185">Reference proteome</keyword>
<gene>
    <name evidence="1" type="ORF">GpartN1_g12.t1</name>
</gene>
<evidence type="ECO:0000313" key="1">
    <source>
        <dbReference type="EMBL" id="GJQ08221.1"/>
    </source>
</evidence>
<proteinExistence type="predicted"/>
<protein>
    <submittedName>
        <fullName evidence="1">Uncharacterized protein</fullName>
    </submittedName>
</protein>
<dbReference type="Proteomes" id="UP001061958">
    <property type="component" value="Unassembled WGS sequence"/>
</dbReference>
<name>A0A9C7PQW4_9RHOD</name>
<sequence length="398" mass="46468">MSTFSLDLIEKEFVHYWLMSKKVKFESETLNVSLDFLACPQAVVNNIVLGQVFGDPYYFALPDVLRRTVHPTSRRFVFDLEENVFLEFHWYASHEILLTVWLKFVTDMRLVSYFVIYDMTGNKSRRPQRVIQSKEIVLQKQSLIETESRLLSSETSNRPVSSFLPTEEIERRLESIPQAREFVRNLLGSFEGFIRTSEFELNTFKMLRNNITPCKVDIGCRESSDEIKVRERNRWCIGTSFFPDLPVLKDLEPLHVVHKLMQCSVSDMERWESFLSCSSSQTVSPPAHSIQKTSSHDTTLLTSSRSEIVKPKMGTSEKRFRHVPRNPSMRMQQRYEATERQLYDHHLDDVISSDSYSFSPNYACTSENNEEQKGLDELNDCYFSSDTFSESIFQNYGF</sequence>
<dbReference type="OrthoDB" id="10412237at2759"/>
<comment type="caution">
    <text evidence="1">The sequence shown here is derived from an EMBL/GenBank/DDBJ whole genome shotgun (WGS) entry which is preliminary data.</text>
</comment>
<reference evidence="1" key="2">
    <citation type="submission" date="2022-01" db="EMBL/GenBank/DDBJ databases">
        <authorList>
            <person name="Hirooka S."/>
            <person name="Miyagishima S.Y."/>
        </authorList>
    </citation>
    <scope>NUCLEOTIDE SEQUENCE</scope>
    <source>
        <strain evidence="1">NBRC 102759</strain>
    </source>
</reference>
<reference evidence="1" key="1">
    <citation type="journal article" date="2022" name="Proc. Natl. Acad. Sci. U.S.A.">
        <title>Life cycle and functional genomics of the unicellular red alga Galdieria for elucidating algal and plant evolution and industrial use.</title>
        <authorList>
            <person name="Hirooka S."/>
            <person name="Itabashi T."/>
            <person name="Ichinose T.M."/>
            <person name="Onuma R."/>
            <person name="Fujiwara T."/>
            <person name="Yamashita S."/>
            <person name="Jong L.W."/>
            <person name="Tomita R."/>
            <person name="Iwane A.H."/>
            <person name="Miyagishima S.Y."/>
        </authorList>
    </citation>
    <scope>NUCLEOTIDE SEQUENCE</scope>
    <source>
        <strain evidence="1">NBRC 102759</strain>
    </source>
</reference>
<accession>A0A9C7PQW4</accession>
<dbReference type="EMBL" id="BQMJ01000001">
    <property type="protein sequence ID" value="GJQ08221.1"/>
    <property type="molecule type" value="Genomic_DNA"/>
</dbReference>